<dbReference type="eggNOG" id="COG5615">
    <property type="taxonomic scope" value="Bacteria"/>
</dbReference>
<dbReference type="InterPro" id="IPR008457">
    <property type="entry name" value="Cu-R_CopD_dom"/>
</dbReference>
<protein>
    <submittedName>
        <fullName evidence="3">Exported protein</fullName>
    </submittedName>
</protein>
<dbReference type="RefSeq" id="WP_015257905.1">
    <property type="nucleotide sequence ID" value="NC_019902.2"/>
</dbReference>
<dbReference type="KEGG" id="tni:TVNIR_1082"/>
<feature type="transmembrane region" description="Helical" evidence="1">
    <location>
        <begin position="87"/>
        <end position="107"/>
    </location>
</feature>
<name>L0DUU5_THIND</name>
<keyword evidence="1" id="KW-0812">Transmembrane</keyword>
<dbReference type="STRING" id="1255043.TVNIR_1082"/>
<reference evidence="3" key="1">
    <citation type="submission" date="2015-12" db="EMBL/GenBank/DDBJ databases">
        <authorList>
            <person name="Tikhonova T.V."/>
            <person name="Pavlov A.R."/>
            <person name="Beletsky A.V."/>
            <person name="Mardanov A.V."/>
            <person name="Sorokin D.Y."/>
            <person name="Ravin N.V."/>
            <person name="Popov V.O."/>
        </authorList>
    </citation>
    <scope>NUCLEOTIDE SEQUENCE</scope>
    <source>
        <strain evidence="3">DSM 14787</strain>
    </source>
</reference>
<keyword evidence="4" id="KW-1185">Reference proteome</keyword>
<keyword evidence="1" id="KW-1133">Transmembrane helix</keyword>
<proteinExistence type="predicted"/>
<evidence type="ECO:0000259" key="2">
    <source>
        <dbReference type="Pfam" id="PF05425"/>
    </source>
</evidence>
<dbReference type="OrthoDB" id="8419862at2"/>
<evidence type="ECO:0000313" key="3">
    <source>
        <dbReference type="EMBL" id="AGA32765.1"/>
    </source>
</evidence>
<dbReference type="Pfam" id="PF05425">
    <property type="entry name" value="CopD"/>
    <property type="match status" value="1"/>
</dbReference>
<organism evidence="3 4">
    <name type="scientific">Thioalkalivibrio nitratireducens (strain DSM 14787 / UNIQEM 213 / ALEN2)</name>
    <dbReference type="NCBI Taxonomy" id="1255043"/>
    <lineage>
        <taxon>Bacteria</taxon>
        <taxon>Pseudomonadati</taxon>
        <taxon>Pseudomonadota</taxon>
        <taxon>Gammaproteobacteria</taxon>
        <taxon>Chromatiales</taxon>
        <taxon>Ectothiorhodospiraceae</taxon>
        <taxon>Thioalkalivibrio</taxon>
    </lineage>
</organism>
<dbReference type="Proteomes" id="UP000010809">
    <property type="component" value="Chromosome"/>
</dbReference>
<accession>L0DUU5</accession>
<feature type="transmembrane region" description="Helical" evidence="1">
    <location>
        <begin position="134"/>
        <end position="153"/>
    </location>
</feature>
<sequence length="156" mass="17331">MSSVLISVMVGLHALSAAVWVGGMFFAYMAVRPAAAKLLAVPERTTLWQNSFARFFPWVWGIVVILLATGFWLIFGVYGGMGNVGAHVHWMLLLGLVMMAIFAHIYFAPYRRMRKAIAAQDWPEAGRRLGQIRMFIGINLVLGLITIALGTGGRYW</sequence>
<feature type="domain" description="Copper resistance protein D" evidence="2">
    <location>
        <begin position="52"/>
        <end position="149"/>
    </location>
</feature>
<gene>
    <name evidence="3" type="ordered locus">TVNIR_1082</name>
</gene>
<feature type="transmembrane region" description="Helical" evidence="1">
    <location>
        <begin position="52"/>
        <end position="75"/>
    </location>
</feature>
<dbReference type="AlphaFoldDB" id="L0DUU5"/>
<dbReference type="HOGENOM" id="CLU_106186_1_0_6"/>
<dbReference type="GO" id="GO:0016020">
    <property type="term" value="C:membrane"/>
    <property type="evidence" value="ECO:0007669"/>
    <property type="project" value="InterPro"/>
</dbReference>
<feature type="transmembrane region" description="Helical" evidence="1">
    <location>
        <begin position="6"/>
        <end position="31"/>
    </location>
</feature>
<dbReference type="PATRIC" id="fig|1255043.3.peg.1089"/>
<keyword evidence="1" id="KW-0472">Membrane</keyword>
<evidence type="ECO:0000313" key="4">
    <source>
        <dbReference type="Proteomes" id="UP000010809"/>
    </source>
</evidence>
<evidence type="ECO:0000256" key="1">
    <source>
        <dbReference type="SAM" id="Phobius"/>
    </source>
</evidence>
<dbReference type="EMBL" id="CP003989">
    <property type="protein sequence ID" value="AGA32765.1"/>
    <property type="molecule type" value="Genomic_DNA"/>
</dbReference>